<dbReference type="PANTHER" id="PTHR48100">
    <property type="entry name" value="BROAD-SPECIFICITY PHOSPHATASE YOR283W-RELATED"/>
    <property type="match status" value="1"/>
</dbReference>
<dbReference type="PATRIC" id="fig|1280954.3.peg.1497"/>
<evidence type="ECO:0000313" key="2">
    <source>
        <dbReference type="Proteomes" id="UP000027100"/>
    </source>
</evidence>
<dbReference type="STRING" id="1280954.HPO_07377"/>
<dbReference type="Gene3D" id="3.40.50.1240">
    <property type="entry name" value="Phosphoglycerate mutase-like"/>
    <property type="match status" value="1"/>
</dbReference>
<dbReference type="RefSeq" id="WP_051612405.1">
    <property type="nucleotide sequence ID" value="NZ_ARYM01000007.1"/>
</dbReference>
<dbReference type="AlphaFoldDB" id="A0A062VK97"/>
<gene>
    <name evidence="1" type="ORF">HPO_07377</name>
</gene>
<organism evidence="1 2">
    <name type="scientific">Hyphomonas polymorpha PS728</name>
    <dbReference type="NCBI Taxonomy" id="1280954"/>
    <lineage>
        <taxon>Bacteria</taxon>
        <taxon>Pseudomonadati</taxon>
        <taxon>Pseudomonadota</taxon>
        <taxon>Alphaproteobacteria</taxon>
        <taxon>Hyphomonadales</taxon>
        <taxon>Hyphomonadaceae</taxon>
        <taxon>Hyphomonas</taxon>
    </lineage>
</organism>
<comment type="caution">
    <text evidence="1">The sequence shown here is derived from an EMBL/GenBank/DDBJ whole genome shotgun (WGS) entry which is preliminary data.</text>
</comment>
<evidence type="ECO:0000313" key="1">
    <source>
        <dbReference type="EMBL" id="KCZ99029.1"/>
    </source>
</evidence>
<dbReference type="OrthoDB" id="9781415at2"/>
<protein>
    <submittedName>
        <fullName evidence="1">Phosphoglycerate mutase family protein</fullName>
    </submittedName>
</protein>
<dbReference type="InterPro" id="IPR050275">
    <property type="entry name" value="PGM_Phosphatase"/>
</dbReference>
<dbReference type="CDD" id="cd07067">
    <property type="entry name" value="HP_PGM_like"/>
    <property type="match status" value="1"/>
</dbReference>
<proteinExistence type="predicted"/>
<dbReference type="PANTHER" id="PTHR48100:SF1">
    <property type="entry name" value="HISTIDINE PHOSPHATASE FAMILY PROTEIN-RELATED"/>
    <property type="match status" value="1"/>
</dbReference>
<dbReference type="EMBL" id="ARYM01000007">
    <property type="protein sequence ID" value="KCZ99029.1"/>
    <property type="molecule type" value="Genomic_DNA"/>
</dbReference>
<dbReference type="GO" id="GO:0016791">
    <property type="term" value="F:phosphatase activity"/>
    <property type="evidence" value="ECO:0007669"/>
    <property type="project" value="TreeGrafter"/>
</dbReference>
<dbReference type="GO" id="GO:0005737">
    <property type="term" value="C:cytoplasm"/>
    <property type="evidence" value="ECO:0007669"/>
    <property type="project" value="TreeGrafter"/>
</dbReference>
<sequence length="178" mass="19564">MALILVRHTRPEGTDGLCYGRLDVPLAASFEEEARALAAGLPPFDHLITSPATRCRRLADWLGARRGLVPLVDHRFQEMDFGRWEGRLWSEISEGEINAWAEHFFEGRPHGGENVADLADRVGRALTCVRRWPGNILIITHAGVVRAALAAAGQAGAWQASIAYASATWLDGLEAREE</sequence>
<name>A0A062VK97_9PROT</name>
<accession>A0A062VK97</accession>
<dbReference type="Proteomes" id="UP000027100">
    <property type="component" value="Unassembled WGS sequence"/>
</dbReference>
<keyword evidence="2" id="KW-1185">Reference proteome</keyword>
<dbReference type="InterPro" id="IPR029033">
    <property type="entry name" value="His_PPase_superfam"/>
</dbReference>
<reference evidence="1 2" key="1">
    <citation type="journal article" date="2014" name="Antonie Van Leeuwenhoek">
        <title>Hyphomonas beringensis sp. nov. and Hyphomonas chukchiensis sp. nov., isolated from surface seawater of the Bering Sea and Chukchi Sea.</title>
        <authorList>
            <person name="Li C."/>
            <person name="Lai Q."/>
            <person name="Li G."/>
            <person name="Dong C."/>
            <person name="Wang J."/>
            <person name="Liao Y."/>
            <person name="Shao Z."/>
        </authorList>
    </citation>
    <scope>NUCLEOTIDE SEQUENCE [LARGE SCALE GENOMIC DNA]</scope>
    <source>
        <strain evidence="1 2">PS728</strain>
    </source>
</reference>
<dbReference type="SMART" id="SM00855">
    <property type="entry name" value="PGAM"/>
    <property type="match status" value="1"/>
</dbReference>
<dbReference type="SUPFAM" id="SSF53254">
    <property type="entry name" value="Phosphoglycerate mutase-like"/>
    <property type="match status" value="1"/>
</dbReference>
<dbReference type="InterPro" id="IPR013078">
    <property type="entry name" value="His_Pase_superF_clade-1"/>
</dbReference>
<dbReference type="Pfam" id="PF00300">
    <property type="entry name" value="His_Phos_1"/>
    <property type="match status" value="1"/>
</dbReference>
<dbReference type="eggNOG" id="COG0406">
    <property type="taxonomic scope" value="Bacteria"/>
</dbReference>